<dbReference type="SMART" id="SM00507">
    <property type="entry name" value="HNHc"/>
    <property type="match status" value="1"/>
</dbReference>
<dbReference type="EMBL" id="FWXW01000001">
    <property type="protein sequence ID" value="SMC40502.1"/>
    <property type="molecule type" value="Genomic_DNA"/>
</dbReference>
<accession>A0A1W1YWP9</accession>
<dbReference type="PANTHER" id="PTHR33877:SF2">
    <property type="entry name" value="OS07G0170200 PROTEIN"/>
    <property type="match status" value="1"/>
</dbReference>
<dbReference type="CDD" id="cd00085">
    <property type="entry name" value="HNHc"/>
    <property type="match status" value="1"/>
</dbReference>
<keyword evidence="3" id="KW-1185">Reference proteome</keyword>
<dbReference type="InterPro" id="IPR052892">
    <property type="entry name" value="NA-targeting_endonuclease"/>
</dbReference>
<keyword evidence="2" id="KW-0540">Nuclease</keyword>
<dbReference type="GO" id="GO:0004519">
    <property type="term" value="F:endonuclease activity"/>
    <property type="evidence" value="ECO:0007669"/>
    <property type="project" value="UniProtKB-KW"/>
</dbReference>
<sequence length="164" mass="18188">MPPPAVKTVRDLIYWQYAAIMTGAATGRKNEWALRMSFLNKLKGGEIVWSTSVREWLLEMENPNVCIYCGSSETLTTEHILPRSRGGEDVTDNVVRVCKACNSGKGAKGLYEWKGLQEKNNHHRIAEGKYLILICDGNNENKNRGCFSSRKADDAGGLPARQGG</sequence>
<feature type="domain" description="HNH nuclease" evidence="1">
    <location>
        <begin position="52"/>
        <end position="103"/>
    </location>
</feature>
<keyword evidence="2" id="KW-0378">Hydrolase</keyword>
<gene>
    <name evidence="2" type="ORF">SAMN02745168_0728</name>
</gene>
<dbReference type="PANTHER" id="PTHR33877">
    <property type="entry name" value="SLL1193 PROTEIN"/>
    <property type="match status" value="1"/>
</dbReference>
<dbReference type="RefSeq" id="WP_084233343.1">
    <property type="nucleotide sequence ID" value="NZ_FWXW01000001.1"/>
</dbReference>
<dbReference type="OrthoDB" id="9802901at2"/>
<reference evidence="2 3" key="1">
    <citation type="submission" date="2017-04" db="EMBL/GenBank/DDBJ databases">
        <authorList>
            <person name="Afonso C.L."/>
            <person name="Miller P.J."/>
            <person name="Scott M.A."/>
            <person name="Spackman E."/>
            <person name="Goraichik I."/>
            <person name="Dimitrov K.M."/>
            <person name="Suarez D.L."/>
            <person name="Swayne D.E."/>
        </authorList>
    </citation>
    <scope>NUCLEOTIDE SEQUENCE [LARGE SCALE GENOMIC DNA]</scope>
    <source>
        <strain evidence="2 3">DSM 12816</strain>
    </source>
</reference>
<dbReference type="AlphaFoldDB" id="A0A1W1YWP9"/>
<evidence type="ECO:0000313" key="3">
    <source>
        <dbReference type="Proteomes" id="UP000192790"/>
    </source>
</evidence>
<dbReference type="Gene3D" id="1.10.30.50">
    <property type="match status" value="1"/>
</dbReference>
<dbReference type="InterPro" id="IPR029471">
    <property type="entry name" value="HNH_5"/>
</dbReference>
<organism evidence="2 3">
    <name type="scientific">Papillibacter cinnamivorans DSM 12816</name>
    <dbReference type="NCBI Taxonomy" id="1122930"/>
    <lineage>
        <taxon>Bacteria</taxon>
        <taxon>Bacillati</taxon>
        <taxon>Bacillota</taxon>
        <taxon>Clostridia</taxon>
        <taxon>Eubacteriales</taxon>
        <taxon>Oscillospiraceae</taxon>
        <taxon>Papillibacter</taxon>
    </lineage>
</organism>
<name>A0A1W1YWP9_9FIRM</name>
<proteinExistence type="predicted"/>
<dbReference type="STRING" id="1122930.SAMN02745168_0728"/>
<dbReference type="InterPro" id="IPR003615">
    <property type="entry name" value="HNH_nuc"/>
</dbReference>
<keyword evidence="2" id="KW-0255">Endonuclease</keyword>
<evidence type="ECO:0000313" key="2">
    <source>
        <dbReference type="EMBL" id="SMC40502.1"/>
    </source>
</evidence>
<evidence type="ECO:0000259" key="1">
    <source>
        <dbReference type="SMART" id="SM00507"/>
    </source>
</evidence>
<dbReference type="Pfam" id="PF14279">
    <property type="entry name" value="HNH_5"/>
    <property type="match status" value="1"/>
</dbReference>
<dbReference type="Proteomes" id="UP000192790">
    <property type="component" value="Unassembled WGS sequence"/>
</dbReference>
<protein>
    <submittedName>
        <fullName evidence="2">HNH endonuclease</fullName>
    </submittedName>
</protein>